<dbReference type="EMBL" id="JAHUZN010000010">
    <property type="protein sequence ID" value="KAG8480117.1"/>
    <property type="molecule type" value="Genomic_DNA"/>
</dbReference>
<dbReference type="PANTHER" id="PTHR31284">
    <property type="entry name" value="ACID PHOSPHATASE-LIKE PROTEIN"/>
    <property type="match status" value="1"/>
</dbReference>
<gene>
    <name evidence="2" type="ORF">CXB51_025339</name>
</gene>
<keyword evidence="3" id="KW-1185">Reference proteome</keyword>
<comment type="caution">
    <text evidence="2">The sequence shown here is derived from an EMBL/GenBank/DDBJ whole genome shotgun (WGS) entry which is preliminary data.</text>
</comment>
<dbReference type="Pfam" id="PF03767">
    <property type="entry name" value="Acid_phosphat_B"/>
    <property type="match status" value="1"/>
</dbReference>
<dbReference type="PANTHER" id="PTHR31284:SF22">
    <property type="entry name" value="ACID PHOSPHATASE"/>
    <property type="match status" value="1"/>
</dbReference>
<dbReference type="InterPro" id="IPR005519">
    <property type="entry name" value="Acid_phosphat_B-like"/>
</dbReference>
<feature type="transmembrane region" description="Helical" evidence="1">
    <location>
        <begin position="93"/>
        <end position="123"/>
    </location>
</feature>
<evidence type="ECO:0000313" key="3">
    <source>
        <dbReference type="Proteomes" id="UP000701853"/>
    </source>
</evidence>
<evidence type="ECO:0000313" key="2">
    <source>
        <dbReference type="EMBL" id="KAG8480117.1"/>
    </source>
</evidence>
<keyword evidence="1" id="KW-0472">Membrane</keyword>
<reference evidence="2 3" key="1">
    <citation type="journal article" date="2021" name="bioRxiv">
        <title>The Gossypium anomalum genome as a resource for cotton improvement and evolutionary analysis of hybrid incompatibility.</title>
        <authorList>
            <person name="Grover C.E."/>
            <person name="Yuan D."/>
            <person name="Arick M.A."/>
            <person name="Miller E.R."/>
            <person name="Hu G."/>
            <person name="Peterson D.G."/>
            <person name="Wendel J.F."/>
            <person name="Udall J.A."/>
        </authorList>
    </citation>
    <scope>NUCLEOTIDE SEQUENCE [LARGE SCALE GENOMIC DNA]</scope>
    <source>
        <strain evidence="2">JFW-Udall</strain>
        <tissue evidence="2">Leaf</tissue>
    </source>
</reference>
<evidence type="ECO:0008006" key="4">
    <source>
        <dbReference type="Google" id="ProtNLM"/>
    </source>
</evidence>
<proteinExistence type="predicted"/>
<evidence type="ECO:0000256" key="1">
    <source>
        <dbReference type="SAM" id="Phobius"/>
    </source>
</evidence>
<keyword evidence="1" id="KW-0812">Transmembrane</keyword>
<organism evidence="2 3">
    <name type="scientific">Gossypium anomalum</name>
    <dbReference type="NCBI Taxonomy" id="47600"/>
    <lineage>
        <taxon>Eukaryota</taxon>
        <taxon>Viridiplantae</taxon>
        <taxon>Streptophyta</taxon>
        <taxon>Embryophyta</taxon>
        <taxon>Tracheophyta</taxon>
        <taxon>Spermatophyta</taxon>
        <taxon>Magnoliopsida</taxon>
        <taxon>eudicotyledons</taxon>
        <taxon>Gunneridae</taxon>
        <taxon>Pentapetalae</taxon>
        <taxon>rosids</taxon>
        <taxon>malvids</taxon>
        <taxon>Malvales</taxon>
        <taxon>Malvaceae</taxon>
        <taxon>Malvoideae</taxon>
        <taxon>Gossypium</taxon>
    </lineage>
</organism>
<dbReference type="OrthoDB" id="1900337at2759"/>
<accession>A0A8J5YF27</accession>
<sequence length="348" mass="39801">MFDFLTTITPTSSDASLSPSVSLWVLPSLRHRYVKLFSRFSRYSRCRRVIELNRTTMSAYGHQMEREFSAQSLLSRGNTGTEMGSRYVSESGFYMTSFTATIFIASLVTIGVLLVTSVVSLAVMLQSCENKSKGVVATIDKANDNHHYCEILALHGELNGLKPDNVPPLCRNLAVQYIETGGYTRDLDFVMRMIENFFDTVSPSKNRTDAVLIDIDNILVSDPSVRRILESYTKLHSKGWLLILLSRKHEKQRHVTIKHLNSIGFNGWSSLIMRSDLEMEMETREYFCRRRTEMKEQGNEIMSVISSQMDALMGLSLGIRLFKLPNPLYYNFENNYESRIHGLIQIEN</sequence>
<keyword evidence="1" id="KW-1133">Transmembrane helix</keyword>
<dbReference type="InterPro" id="IPR023214">
    <property type="entry name" value="HAD_sf"/>
</dbReference>
<protein>
    <recommendedName>
        <fullName evidence="4">Acid phosphatase class B family protein</fullName>
    </recommendedName>
</protein>
<dbReference type="Proteomes" id="UP000701853">
    <property type="component" value="Chromosome 10"/>
</dbReference>
<dbReference type="AlphaFoldDB" id="A0A8J5YF27"/>
<name>A0A8J5YF27_9ROSI</name>
<dbReference type="Gene3D" id="3.40.50.1000">
    <property type="entry name" value="HAD superfamily/HAD-like"/>
    <property type="match status" value="2"/>
</dbReference>